<organism evidence="1 2">
    <name type="scientific">Nezara viridula</name>
    <name type="common">Southern green stink bug</name>
    <name type="synonym">Cimex viridulus</name>
    <dbReference type="NCBI Taxonomy" id="85310"/>
    <lineage>
        <taxon>Eukaryota</taxon>
        <taxon>Metazoa</taxon>
        <taxon>Ecdysozoa</taxon>
        <taxon>Arthropoda</taxon>
        <taxon>Hexapoda</taxon>
        <taxon>Insecta</taxon>
        <taxon>Pterygota</taxon>
        <taxon>Neoptera</taxon>
        <taxon>Paraneoptera</taxon>
        <taxon>Hemiptera</taxon>
        <taxon>Heteroptera</taxon>
        <taxon>Panheteroptera</taxon>
        <taxon>Pentatomomorpha</taxon>
        <taxon>Pentatomoidea</taxon>
        <taxon>Pentatomidae</taxon>
        <taxon>Pentatominae</taxon>
        <taxon>Nezara</taxon>
    </lineage>
</organism>
<sequence>MKLFMSDLERRKPGARCWNACSTIHRWTRSCLHCNVTWRNAVKWLQWSYQDLGAAALTAKSSLTCSDLLGLQQKLGTIISAIAIVIRMLAKRAVATMEIFVKNKEKKAGAVSFPMTITAAVEKKGCGTIVATIHTGG</sequence>
<protein>
    <submittedName>
        <fullName evidence="1">Uncharacterized protein</fullName>
    </submittedName>
</protein>
<reference evidence="1" key="1">
    <citation type="submission" date="2022-01" db="EMBL/GenBank/DDBJ databases">
        <authorList>
            <person name="King R."/>
        </authorList>
    </citation>
    <scope>NUCLEOTIDE SEQUENCE</scope>
</reference>
<evidence type="ECO:0000313" key="1">
    <source>
        <dbReference type="EMBL" id="CAH1402933.1"/>
    </source>
</evidence>
<gene>
    <name evidence="1" type="ORF">NEZAVI_LOCUS11637</name>
</gene>
<evidence type="ECO:0000313" key="2">
    <source>
        <dbReference type="Proteomes" id="UP001152798"/>
    </source>
</evidence>
<name>A0A9P0HJ35_NEZVI</name>
<dbReference type="AlphaFoldDB" id="A0A9P0HJ35"/>
<keyword evidence="2" id="KW-1185">Reference proteome</keyword>
<proteinExistence type="predicted"/>
<dbReference type="Proteomes" id="UP001152798">
    <property type="component" value="Chromosome 5"/>
</dbReference>
<accession>A0A9P0HJ35</accession>
<dbReference type="EMBL" id="OV725081">
    <property type="protein sequence ID" value="CAH1402933.1"/>
    <property type="molecule type" value="Genomic_DNA"/>
</dbReference>